<keyword evidence="6" id="KW-1185">Reference proteome</keyword>
<sequence>MTIFFAFKIRDLSAKDVLKGGGGLNALLLVNATSQTQEEILANRWQGLNNIQGLVLASNGYGIKLWFDNTFFNHNDVKRFTIDGRLLQQVVQPMHIYASDVTNMAFNVIGSIGAWDNINTGSGNDVIAYVSESLNSRDTIHAGAGTDTLVLAGTGKVLGVKDGPDIVLTSRSAYLNDVTGIEKIIITELASNYTQTIGFANAIQGSYDGTGLVSITTNQFYGLNKPAKAVAGKLIIDGSSLTSDQPLHITAGFNDDKLASGAGNDSLSGGDGNDSLTAGDGNDRLIGDSGNDTLAGGKGNDTLLGGLGDDKFVFAGSTASPITEFYQDKIEGSEGLDTLYFSSLTGISIAAPALNTCSITGIETIGFASNNSSIAITQQFMQRNFNGAGQLRIYLDRLTASGSSFIADASGVTGKDLAINFDINVQNQNETLIGGAGNDMFQFNTSPGTFGLPENPSGPDFFDKLVGGKGFDSIQVRESSLVSLGTQVKGIEQLTVLADAPLSITRTEIDVAVPDDLTIDGSALSSGDNLIARGFAYDRYNDPLASQGYTYAAGRLTLLGGQGNDTLVGGLAKDTLKGNNGNDVLAGRDGADELTGGLGADWFAYSGIIDSPATIKGRDTITDFSQAQGDKIYFLHSGTAPFTFIGDADFSFIAGQVRSYHDAKMTYVELDLSGDGIADLQVALTGVINLSTADFSL</sequence>
<dbReference type="InterPro" id="IPR018511">
    <property type="entry name" value="Hemolysin-typ_Ca-bd_CS"/>
</dbReference>
<gene>
    <name evidence="5" type="ORF">VZ94_01635</name>
</gene>
<evidence type="ECO:0000313" key="6">
    <source>
        <dbReference type="Proteomes" id="UP000033684"/>
    </source>
</evidence>
<dbReference type="PANTHER" id="PTHR38340:SF1">
    <property type="entry name" value="S-LAYER PROTEIN"/>
    <property type="match status" value="1"/>
</dbReference>
<dbReference type="Gene3D" id="2.150.10.10">
    <property type="entry name" value="Serralysin-like metalloprotease, C-terminal"/>
    <property type="match status" value="2"/>
</dbReference>
<evidence type="ECO:0000256" key="1">
    <source>
        <dbReference type="ARBA" id="ARBA00004613"/>
    </source>
</evidence>
<dbReference type="PROSITE" id="PS00330">
    <property type="entry name" value="HEMOLYSIN_CALCIUM"/>
    <property type="match status" value="3"/>
</dbReference>
<dbReference type="EMBL" id="LAJX01000013">
    <property type="protein sequence ID" value="KJV07902.1"/>
    <property type="molecule type" value="Genomic_DNA"/>
</dbReference>
<accession>A0A0F3IMJ2</accession>
<keyword evidence="3" id="KW-0106">Calcium</keyword>
<keyword evidence="2" id="KW-0964">Secreted</keyword>
<dbReference type="InterPro" id="IPR011049">
    <property type="entry name" value="Serralysin-like_metalloprot_C"/>
</dbReference>
<dbReference type="InterPro" id="IPR001343">
    <property type="entry name" value="Hemolysn_Ca-bd"/>
</dbReference>
<evidence type="ECO:0000256" key="2">
    <source>
        <dbReference type="ARBA" id="ARBA00022525"/>
    </source>
</evidence>
<evidence type="ECO:0000256" key="3">
    <source>
        <dbReference type="ARBA" id="ARBA00022837"/>
    </source>
</evidence>
<dbReference type="SUPFAM" id="SSF51120">
    <property type="entry name" value="beta-Roll"/>
    <property type="match status" value="2"/>
</dbReference>
<dbReference type="AlphaFoldDB" id="A0A0F3IMJ2"/>
<evidence type="ECO:0008006" key="7">
    <source>
        <dbReference type="Google" id="ProtNLM"/>
    </source>
</evidence>
<name>A0A0F3IMJ2_9GAMM</name>
<dbReference type="PATRIC" id="fig|1632867.3.peg.895"/>
<comment type="caution">
    <text evidence="5">The sequence shown here is derived from an EMBL/GenBank/DDBJ whole genome shotgun (WGS) entry which is preliminary data.</text>
</comment>
<evidence type="ECO:0000313" key="5">
    <source>
        <dbReference type="EMBL" id="KJV07902.1"/>
    </source>
</evidence>
<evidence type="ECO:0000256" key="4">
    <source>
        <dbReference type="SAM" id="MobiDB-lite"/>
    </source>
</evidence>
<protein>
    <recommendedName>
        <fullName evidence="7">Peptidase M10 serralysin C-terminal domain-containing protein</fullName>
    </recommendedName>
</protein>
<dbReference type="OrthoDB" id="223957at2"/>
<dbReference type="RefSeq" id="WP_045777901.1">
    <property type="nucleotide sequence ID" value="NZ_LAJX01000013.1"/>
</dbReference>
<reference evidence="5 6" key="2">
    <citation type="journal article" date="2016" name="Microb. Ecol.">
        <title>Genome Characteristics of a Novel Type I Methanotroph (Sn10-6) Isolated from a Flooded Indian Rice Field.</title>
        <authorList>
            <person name="Rahalkar M.C."/>
            <person name="Pandit P.S."/>
            <person name="Dhakephalkar P.K."/>
            <person name="Pore S."/>
            <person name="Arora P."/>
            <person name="Kapse N."/>
        </authorList>
    </citation>
    <scope>NUCLEOTIDE SEQUENCE [LARGE SCALE GENOMIC DNA]</scope>
    <source>
        <strain evidence="5 6">Sn10-6</strain>
    </source>
</reference>
<dbReference type="InterPro" id="IPR050557">
    <property type="entry name" value="RTX_toxin/Mannuronan_C5-epim"/>
</dbReference>
<feature type="region of interest" description="Disordered" evidence="4">
    <location>
        <begin position="264"/>
        <end position="293"/>
    </location>
</feature>
<dbReference type="Pfam" id="PF00353">
    <property type="entry name" value="HemolysinCabind"/>
    <property type="match status" value="4"/>
</dbReference>
<reference evidence="6" key="1">
    <citation type="submission" date="2015-03" db="EMBL/GenBank/DDBJ databases">
        <title>Draft genome sequence of a novel methanotroph (Sn10-6) isolated from flooded ricefield rhizosphere in India.</title>
        <authorList>
            <person name="Pandit P.S."/>
            <person name="Pore S.D."/>
            <person name="Arora P."/>
            <person name="Kapse N.G."/>
            <person name="Dhakephalkar P.K."/>
            <person name="Rahalkar M.C."/>
        </authorList>
    </citation>
    <scope>NUCLEOTIDE SEQUENCE [LARGE SCALE GENOMIC DNA]</scope>
    <source>
        <strain evidence="6">Sn10-6</strain>
    </source>
</reference>
<dbReference type="GO" id="GO:0005509">
    <property type="term" value="F:calcium ion binding"/>
    <property type="evidence" value="ECO:0007669"/>
    <property type="project" value="InterPro"/>
</dbReference>
<comment type="subcellular location">
    <subcellularLocation>
        <location evidence="1">Secreted</location>
    </subcellularLocation>
</comment>
<dbReference type="PRINTS" id="PR00313">
    <property type="entry name" value="CABNDNGRPT"/>
</dbReference>
<dbReference type="Proteomes" id="UP000033684">
    <property type="component" value="Unassembled WGS sequence"/>
</dbReference>
<dbReference type="PANTHER" id="PTHR38340">
    <property type="entry name" value="S-LAYER PROTEIN"/>
    <property type="match status" value="1"/>
</dbReference>
<proteinExistence type="predicted"/>
<dbReference type="GO" id="GO:0005576">
    <property type="term" value="C:extracellular region"/>
    <property type="evidence" value="ECO:0007669"/>
    <property type="project" value="UniProtKB-SubCell"/>
</dbReference>
<feature type="compositionally biased region" description="Low complexity" evidence="4">
    <location>
        <begin position="264"/>
        <end position="276"/>
    </location>
</feature>
<organism evidence="5 6">
    <name type="scientific">Methylocucumis oryzae</name>
    <dbReference type="NCBI Taxonomy" id="1632867"/>
    <lineage>
        <taxon>Bacteria</taxon>
        <taxon>Pseudomonadati</taxon>
        <taxon>Pseudomonadota</taxon>
        <taxon>Gammaproteobacteria</taxon>
        <taxon>Methylococcales</taxon>
        <taxon>Methylococcaceae</taxon>
        <taxon>Methylocucumis</taxon>
    </lineage>
</organism>